<dbReference type="PANTHER" id="PTHR32552:SF89">
    <property type="entry name" value="CATECHOLATE SIDEROPHORE RECEPTOR FIU"/>
    <property type="match status" value="1"/>
</dbReference>
<evidence type="ECO:0000256" key="9">
    <source>
        <dbReference type="ARBA" id="ARBA00023077"/>
    </source>
</evidence>
<evidence type="ECO:0000313" key="18">
    <source>
        <dbReference type="EMBL" id="MFC3123150.1"/>
    </source>
</evidence>
<keyword evidence="11 12" id="KW-0998">Cell outer membrane</keyword>
<evidence type="ECO:0000256" key="13">
    <source>
        <dbReference type="PROSITE-ProRule" id="PRU10144"/>
    </source>
</evidence>
<feature type="domain" description="TonB-dependent receptor plug" evidence="17">
    <location>
        <begin position="41"/>
        <end position="152"/>
    </location>
</feature>
<evidence type="ECO:0000256" key="1">
    <source>
        <dbReference type="ARBA" id="ARBA00004571"/>
    </source>
</evidence>
<dbReference type="EMBL" id="JBHRSW010000047">
    <property type="protein sequence ID" value="MFC3123150.1"/>
    <property type="molecule type" value="Genomic_DNA"/>
</dbReference>
<gene>
    <name evidence="18" type="ORF">ACFOHL_16125</name>
</gene>
<keyword evidence="7" id="KW-0408">Iron</keyword>
<comment type="similarity">
    <text evidence="12 14">Belongs to the TonB-dependent receptor family.</text>
</comment>
<keyword evidence="3 12" id="KW-1134">Transmembrane beta strand</keyword>
<evidence type="ECO:0000256" key="3">
    <source>
        <dbReference type="ARBA" id="ARBA00022452"/>
    </source>
</evidence>
<dbReference type="Pfam" id="PF00593">
    <property type="entry name" value="TonB_dep_Rec_b-barrel"/>
    <property type="match status" value="1"/>
</dbReference>
<dbReference type="Gene3D" id="2.40.170.20">
    <property type="entry name" value="TonB-dependent receptor, beta-barrel domain"/>
    <property type="match status" value="1"/>
</dbReference>
<evidence type="ECO:0000256" key="15">
    <source>
        <dbReference type="SAM" id="SignalP"/>
    </source>
</evidence>
<keyword evidence="19" id="KW-1185">Reference proteome</keyword>
<dbReference type="InterPro" id="IPR037066">
    <property type="entry name" value="Plug_dom_sf"/>
</dbReference>
<dbReference type="PANTHER" id="PTHR32552">
    <property type="entry name" value="FERRICHROME IRON RECEPTOR-RELATED"/>
    <property type="match status" value="1"/>
</dbReference>
<dbReference type="Proteomes" id="UP001595478">
    <property type="component" value="Unassembled WGS sequence"/>
</dbReference>
<evidence type="ECO:0000259" key="17">
    <source>
        <dbReference type="Pfam" id="PF07715"/>
    </source>
</evidence>
<dbReference type="Pfam" id="PF07715">
    <property type="entry name" value="Plug"/>
    <property type="match status" value="1"/>
</dbReference>
<keyword evidence="9 14" id="KW-0798">TonB box</keyword>
<evidence type="ECO:0000256" key="5">
    <source>
        <dbReference type="ARBA" id="ARBA00022692"/>
    </source>
</evidence>
<dbReference type="SUPFAM" id="SSF56935">
    <property type="entry name" value="Porins"/>
    <property type="match status" value="1"/>
</dbReference>
<keyword evidence="2 12" id="KW-0813">Transport</keyword>
<evidence type="ECO:0000256" key="7">
    <source>
        <dbReference type="ARBA" id="ARBA00023004"/>
    </source>
</evidence>
<dbReference type="RefSeq" id="WP_376921265.1">
    <property type="nucleotide sequence ID" value="NZ_JBHRSW010000047.1"/>
</dbReference>
<evidence type="ECO:0000256" key="2">
    <source>
        <dbReference type="ARBA" id="ARBA00022448"/>
    </source>
</evidence>
<comment type="caution">
    <text evidence="18">The sequence shown here is derived from an EMBL/GenBank/DDBJ whole genome shotgun (WGS) entry which is preliminary data.</text>
</comment>
<comment type="subcellular location">
    <subcellularLocation>
        <location evidence="1 12">Cell outer membrane</location>
        <topology evidence="1 12">Multi-pass membrane protein</topology>
    </subcellularLocation>
</comment>
<dbReference type="InterPro" id="IPR039426">
    <property type="entry name" value="TonB-dep_rcpt-like"/>
</dbReference>
<evidence type="ECO:0000256" key="14">
    <source>
        <dbReference type="RuleBase" id="RU003357"/>
    </source>
</evidence>
<dbReference type="InterPro" id="IPR000531">
    <property type="entry name" value="Beta-barrel_TonB"/>
</dbReference>
<keyword evidence="5 12" id="KW-0812">Transmembrane</keyword>
<dbReference type="InterPro" id="IPR010917">
    <property type="entry name" value="TonB_rcpt_CS"/>
</dbReference>
<accession>A0ABV7FSM8</accession>
<dbReference type="PROSITE" id="PS01156">
    <property type="entry name" value="TONB_DEPENDENT_REC_2"/>
    <property type="match status" value="1"/>
</dbReference>
<reference evidence="19" key="1">
    <citation type="journal article" date="2019" name="Int. J. Syst. Evol. Microbiol.">
        <title>The Global Catalogue of Microorganisms (GCM) 10K type strain sequencing project: providing services to taxonomists for standard genome sequencing and annotation.</title>
        <authorList>
            <consortium name="The Broad Institute Genomics Platform"/>
            <consortium name="The Broad Institute Genome Sequencing Center for Infectious Disease"/>
            <person name="Wu L."/>
            <person name="Ma J."/>
        </authorList>
    </citation>
    <scope>NUCLEOTIDE SEQUENCE [LARGE SCALE GENOMIC DNA]</scope>
    <source>
        <strain evidence="19">KCTC 52473</strain>
    </source>
</reference>
<evidence type="ECO:0000313" key="19">
    <source>
        <dbReference type="Proteomes" id="UP001595478"/>
    </source>
</evidence>
<keyword evidence="4" id="KW-0410">Iron transport</keyword>
<feature type="signal peptide" evidence="15">
    <location>
        <begin position="1"/>
        <end position="22"/>
    </location>
</feature>
<keyword evidence="10 12" id="KW-0472">Membrane</keyword>
<keyword evidence="6 15" id="KW-0732">Signal</keyword>
<protein>
    <submittedName>
        <fullName evidence="18">TonB-dependent receptor domain-containing protein</fullName>
    </submittedName>
</protein>
<evidence type="ECO:0000256" key="10">
    <source>
        <dbReference type="ARBA" id="ARBA00023136"/>
    </source>
</evidence>
<evidence type="ECO:0000256" key="6">
    <source>
        <dbReference type="ARBA" id="ARBA00022729"/>
    </source>
</evidence>
<keyword evidence="8" id="KW-0406">Ion transport</keyword>
<dbReference type="Gene3D" id="2.170.130.10">
    <property type="entry name" value="TonB-dependent receptor, plug domain"/>
    <property type="match status" value="1"/>
</dbReference>
<keyword evidence="18" id="KW-0675">Receptor</keyword>
<organism evidence="18 19">
    <name type="scientific">Agaribacter flavus</name>
    <dbReference type="NCBI Taxonomy" id="1902781"/>
    <lineage>
        <taxon>Bacteria</taxon>
        <taxon>Pseudomonadati</taxon>
        <taxon>Pseudomonadota</taxon>
        <taxon>Gammaproteobacteria</taxon>
        <taxon>Alteromonadales</taxon>
        <taxon>Alteromonadaceae</taxon>
        <taxon>Agaribacter</taxon>
    </lineage>
</organism>
<dbReference type="InterPro" id="IPR036942">
    <property type="entry name" value="Beta-barrel_TonB_sf"/>
</dbReference>
<evidence type="ECO:0000256" key="8">
    <source>
        <dbReference type="ARBA" id="ARBA00023065"/>
    </source>
</evidence>
<evidence type="ECO:0000259" key="16">
    <source>
        <dbReference type="Pfam" id="PF00593"/>
    </source>
</evidence>
<dbReference type="InterPro" id="IPR012910">
    <property type="entry name" value="Plug_dom"/>
</dbReference>
<sequence length="771" mass="85434">MNSKKTYLALVVATVFSQHAYAESSEAGEAEVEQISVVGKSTTFANSAANQSMIDQQSNISSVLAVIDNLPGVLINEGDTFGADDWSTSISIRGFQVDLSQQQIGITIDGIANGNSNYGGGAKANRYIDTENLGSVEVAQGTADISSRSNEALGGTIDFTTYDPSDTEQVLTSLSIGDFGAQKYFVRYETGEIFKDTYAWVSVSSRESTDWMDGVAENQGDHLAAKLISMTDSGEITAYLSYDDVHEDNYQRIYGLEQYAQNPEWDQLTSDWSGIPYVDQAYRRGWSTLRENLFGYLQGEWDLESLSVKANVYFHQNEGRGDWVPPYIVDVVDDGAAGHSELIGGNVVNGGAPLGQIYFVDANGNALGPLEACESSLTFPYGGGGPQFDPACHEDNAIPVGSYRHTHYQKDRYGFNADFIWETQIGEFNNTLRGGFWYEDYNREEFRDWHKIIDSTSSFRFDHRPYWVQYDREFPVETIMYYLQNEIDFDFAKVSFGLKQFNVDVKKNDNFNAANNLSVSSDSDALLSLGIVAPISDSIEVFAGYQENFAAIKDAVLERDDADVSLVEPETAENIDLGLRYVGDNLNASLTYYSIEFDNRIRFVSNETVDGIDFLESAAGGFINDGGVESTGIEASLNYRITDNWSFYTSFTLNDSEYTDAEIAGNTVLGSAEELYVFSFDWAKEDYFAGLSTKYVGDRFLNQENTVEIDGYTLSDLYIGANVDLSEGMKNINVRLTVNNLFDENYLGTVASNAAWLGAPRTAVINIQMAF</sequence>
<feature type="domain" description="TonB-dependent receptor-like beta-barrel" evidence="16">
    <location>
        <begin position="399"/>
        <end position="741"/>
    </location>
</feature>
<evidence type="ECO:0000256" key="11">
    <source>
        <dbReference type="ARBA" id="ARBA00023237"/>
    </source>
</evidence>
<evidence type="ECO:0000256" key="4">
    <source>
        <dbReference type="ARBA" id="ARBA00022496"/>
    </source>
</evidence>
<feature type="chain" id="PRO_5045219303" evidence="15">
    <location>
        <begin position="23"/>
        <end position="771"/>
    </location>
</feature>
<feature type="short sequence motif" description="TonB C-terminal box" evidence="13">
    <location>
        <begin position="754"/>
        <end position="771"/>
    </location>
</feature>
<name>A0ABV7FSM8_9ALTE</name>
<dbReference type="PROSITE" id="PS52016">
    <property type="entry name" value="TONB_DEPENDENT_REC_3"/>
    <property type="match status" value="1"/>
</dbReference>
<evidence type="ECO:0000256" key="12">
    <source>
        <dbReference type="PROSITE-ProRule" id="PRU01360"/>
    </source>
</evidence>
<proteinExistence type="inferred from homology"/>